<dbReference type="AlphaFoldDB" id="A0A803R5Z6"/>
<protein>
    <recommendedName>
        <fullName evidence="4">Myb-like domain-containing protein</fullName>
    </recommendedName>
</protein>
<reference evidence="2" key="2">
    <citation type="submission" date="2021-03" db="UniProtKB">
        <authorList>
            <consortium name="EnsemblPlants"/>
        </authorList>
    </citation>
    <scope>IDENTIFICATION</scope>
</reference>
<name>A0A803R5Z6_CANSA</name>
<feature type="compositionally biased region" description="Basic and acidic residues" evidence="1">
    <location>
        <begin position="908"/>
        <end position="926"/>
    </location>
</feature>
<dbReference type="OrthoDB" id="608866at2759"/>
<dbReference type="Gene3D" id="1.10.10.60">
    <property type="entry name" value="Homeodomain-like"/>
    <property type="match status" value="1"/>
</dbReference>
<dbReference type="EMBL" id="UZAU01000599">
    <property type="status" value="NOT_ANNOTATED_CDS"/>
    <property type="molecule type" value="Genomic_DNA"/>
</dbReference>
<feature type="region of interest" description="Disordered" evidence="1">
    <location>
        <begin position="267"/>
        <end position="303"/>
    </location>
</feature>
<evidence type="ECO:0008006" key="4">
    <source>
        <dbReference type="Google" id="ProtNLM"/>
    </source>
</evidence>
<dbReference type="Gramene" id="novel_model_5497_5bd9a17a">
    <property type="protein sequence ID" value="cds.novel_model_5497_5bd9a17a"/>
    <property type="gene ID" value="novel_gene_2845_5bd9a17a"/>
</dbReference>
<gene>
    <name evidence="2" type="primary">LOC115719485</name>
</gene>
<dbReference type="SUPFAM" id="SSF46689">
    <property type="entry name" value="Homeodomain-like"/>
    <property type="match status" value="1"/>
</dbReference>
<proteinExistence type="predicted"/>
<evidence type="ECO:0000313" key="3">
    <source>
        <dbReference type="Proteomes" id="UP000596661"/>
    </source>
</evidence>
<evidence type="ECO:0000313" key="2">
    <source>
        <dbReference type="EnsemblPlants" id="cds.novel_model_5497_5bd9a17a"/>
    </source>
</evidence>
<accession>A0A803R5Z6</accession>
<feature type="compositionally biased region" description="Polar residues" evidence="1">
    <location>
        <begin position="267"/>
        <end position="280"/>
    </location>
</feature>
<dbReference type="EnsemblPlants" id="novel_model_5497_5bd9a17a">
    <property type="protein sequence ID" value="cds.novel_model_5497_5bd9a17a"/>
    <property type="gene ID" value="novel_gene_2845_5bd9a17a"/>
</dbReference>
<feature type="region of interest" description="Disordered" evidence="1">
    <location>
        <begin position="899"/>
        <end position="948"/>
    </location>
</feature>
<dbReference type="InterPro" id="IPR009057">
    <property type="entry name" value="Homeodomain-like_sf"/>
</dbReference>
<reference evidence="2" key="1">
    <citation type="submission" date="2018-11" db="EMBL/GenBank/DDBJ databases">
        <authorList>
            <person name="Grassa J C."/>
        </authorList>
    </citation>
    <scope>NUCLEOTIDE SEQUENCE [LARGE SCALE GENOMIC DNA]</scope>
</reference>
<evidence type="ECO:0000256" key="1">
    <source>
        <dbReference type="SAM" id="MobiDB-lite"/>
    </source>
</evidence>
<dbReference type="OMA" id="CDSKCTQ"/>
<organism evidence="2 3">
    <name type="scientific">Cannabis sativa</name>
    <name type="common">Hemp</name>
    <name type="synonym">Marijuana</name>
    <dbReference type="NCBI Taxonomy" id="3483"/>
    <lineage>
        <taxon>Eukaryota</taxon>
        <taxon>Viridiplantae</taxon>
        <taxon>Streptophyta</taxon>
        <taxon>Embryophyta</taxon>
        <taxon>Tracheophyta</taxon>
        <taxon>Spermatophyta</taxon>
        <taxon>Magnoliopsida</taxon>
        <taxon>eudicotyledons</taxon>
        <taxon>Gunneridae</taxon>
        <taxon>Pentapetalae</taxon>
        <taxon>rosids</taxon>
        <taxon>fabids</taxon>
        <taxon>Rosales</taxon>
        <taxon>Cannabaceae</taxon>
        <taxon>Cannabis</taxon>
    </lineage>
</organism>
<dbReference type="Proteomes" id="UP000596661">
    <property type="component" value="Chromosome 6"/>
</dbReference>
<keyword evidence="3" id="KW-1185">Reference proteome</keyword>
<sequence length="948" mass="105596">MLGSKVFLTYKRRRLTGNSHAPGKGCHNSVSVENEILGQSLDLYDELMGKHTSEDQKESSEHICQGISLCSTCINKQDSSASSPVQVSSLLEAKIHIEESNAAEKTLSSDKLLMKSSDESIPKREGGVPSSAEDCLRNKTCHTQMNSSCDVITDISGDNRCVEGRLASYLTGTTANTSTNSAGVKSSLEVKSSFETHDTLLKSETSSLEIADSVDKDMLISSNGSAEKALSMAPLLTFSRRCKKKRKDSPDTHGNFLLEDRKHSLASKCSNSASGDTSSKAAHRKGCSIDHSSELKPPASVNDTSDLVCETENKVLEVDSTSAHARLVLETEVLIPEKEKLNERKNTTKVVLHEAEKVLDQINQIAADFQDPPIDCLESCLHNAAEDSSLNKNVSAGKQPEKDRICEREALTILTKGSKETEGGLHPLPDLSIAPTDSSDIGDYTVYLKSQKLSVNAASETFWGSLDSTSRSHAAASHAPEISNVRNERIENSISHHSHLRRDACTFEKEANADFQDNDKSSPLTIDFMSRNKCLQLFSDERTDDTSQSMIMQPEETACMVSEEKLNFQSEMKNNRMKRRSPPFLCLSLPTKPKSTRFASENCYTSVHFLNSDGQTRQPSQDALPRSSSCHSSSILRHKLILDGIVNKARVSKDKSKLLTSFWTEEELDSLWIGVRRYGRDNWDAMLRDPRLQFQPCKMARELAEQWEDEQFKLLNGTFAPQFRPSKAEGISSSFSYRGTTGIFRENMTDETELSLGDVYTHRERCIPWRSRFKSSYVWNNDSEYLQEHVKKPTTDLYHDYQGESYEEGPLKCFGSCTMLKDRLSLASYSTPFMAGKGNLPHWLREAIFASPMQTGLPLPPPASPIVQSQMMHVACPYFELNLGWRSDMHHHLQTSGNGHIPNQFSGMKHETAEPRRTSYADKPDEVIVINSDASSEETISDDRSARP</sequence>